<accession>A0AA88XG27</accession>
<comment type="caution">
    <text evidence="2">The sequence shown here is derived from an EMBL/GenBank/DDBJ whole genome shotgun (WGS) entry which is preliminary data.</text>
</comment>
<dbReference type="Pfam" id="PF07727">
    <property type="entry name" value="RVT_2"/>
    <property type="match status" value="1"/>
</dbReference>
<dbReference type="Proteomes" id="UP001188597">
    <property type="component" value="Unassembled WGS sequence"/>
</dbReference>
<evidence type="ECO:0000259" key="1">
    <source>
        <dbReference type="Pfam" id="PF07727"/>
    </source>
</evidence>
<name>A0AA88XG27_9ASTE</name>
<gene>
    <name evidence="2" type="ORF">RJ639_029951</name>
</gene>
<feature type="domain" description="Reverse transcriptase Ty1/copia-type" evidence="1">
    <location>
        <begin position="4"/>
        <end position="118"/>
    </location>
</feature>
<organism evidence="2 3">
    <name type="scientific">Escallonia herrerae</name>
    <dbReference type="NCBI Taxonomy" id="1293975"/>
    <lineage>
        <taxon>Eukaryota</taxon>
        <taxon>Viridiplantae</taxon>
        <taxon>Streptophyta</taxon>
        <taxon>Embryophyta</taxon>
        <taxon>Tracheophyta</taxon>
        <taxon>Spermatophyta</taxon>
        <taxon>Magnoliopsida</taxon>
        <taxon>eudicotyledons</taxon>
        <taxon>Gunneridae</taxon>
        <taxon>Pentapetalae</taxon>
        <taxon>asterids</taxon>
        <taxon>campanulids</taxon>
        <taxon>Escalloniales</taxon>
        <taxon>Escalloniaceae</taxon>
        <taxon>Escallonia</taxon>
    </lineage>
</organism>
<reference evidence="2" key="1">
    <citation type="submission" date="2022-12" db="EMBL/GenBank/DDBJ databases">
        <title>Draft genome assemblies for two species of Escallonia (Escalloniales).</title>
        <authorList>
            <person name="Chanderbali A."/>
            <person name="Dervinis C."/>
            <person name="Anghel I."/>
            <person name="Soltis D."/>
            <person name="Soltis P."/>
            <person name="Zapata F."/>
        </authorList>
    </citation>
    <scope>NUCLEOTIDE SEQUENCE</scope>
    <source>
        <strain evidence="2">UCBG64.0493</strain>
        <tissue evidence="2">Leaf</tissue>
    </source>
</reference>
<keyword evidence="3" id="KW-1185">Reference proteome</keyword>
<evidence type="ECO:0000313" key="3">
    <source>
        <dbReference type="Proteomes" id="UP001188597"/>
    </source>
</evidence>
<protein>
    <recommendedName>
        <fullName evidence="1">Reverse transcriptase Ty1/copia-type domain-containing protein</fullName>
    </recommendedName>
</protein>
<dbReference type="AlphaFoldDB" id="A0AA88XG27"/>
<dbReference type="InterPro" id="IPR013103">
    <property type="entry name" value="RVT_2"/>
</dbReference>
<proteinExistence type="predicted"/>
<sequence length="237" mass="26663">MELPPGVEHGFIRKGNICKLKRSLYGLKQSPRAWFGRFASAIMSVGYMQSNSDHTLFIKHEGGKVTALAVYVDDMVLTGKDPEKWRGYSYLASKFEMKGLGMSRQGIFLSQRNQTILLRCVCAGSVVSYPQLAKSSAQLLSNQINFHTLLNDLVANVSSLPLNLTLVLDRLNCMQQDLQCQHDAELQAHRHLAYLSTSILTEQNRYLGHQIFDQAHGFYITRPDNFPSRHAGTEGEE</sequence>
<dbReference type="EMBL" id="JAVXUP010000107">
    <property type="protein sequence ID" value="KAK3038000.1"/>
    <property type="molecule type" value="Genomic_DNA"/>
</dbReference>
<evidence type="ECO:0000313" key="2">
    <source>
        <dbReference type="EMBL" id="KAK3038000.1"/>
    </source>
</evidence>